<dbReference type="Pfam" id="PF20420">
    <property type="entry name" value="DUF6702"/>
    <property type="match status" value="1"/>
</dbReference>
<evidence type="ECO:0000313" key="2">
    <source>
        <dbReference type="Proteomes" id="UP001597534"/>
    </source>
</evidence>
<proteinExistence type="predicted"/>
<organism evidence="1 2">
    <name type="scientific">Flavobacterium chuncheonense</name>
    <dbReference type="NCBI Taxonomy" id="2026653"/>
    <lineage>
        <taxon>Bacteria</taxon>
        <taxon>Pseudomonadati</taxon>
        <taxon>Bacteroidota</taxon>
        <taxon>Flavobacteriia</taxon>
        <taxon>Flavobacteriales</taxon>
        <taxon>Flavobacteriaceae</taxon>
        <taxon>Flavobacterium</taxon>
    </lineage>
</organism>
<keyword evidence="2" id="KW-1185">Reference proteome</keyword>
<evidence type="ECO:0000313" key="1">
    <source>
        <dbReference type="EMBL" id="MFD2891792.1"/>
    </source>
</evidence>
<protein>
    <submittedName>
        <fullName evidence="1">DUF6702 family protein</fullName>
    </submittedName>
</protein>
<dbReference type="EMBL" id="JBHUPC010000012">
    <property type="protein sequence ID" value="MFD2891792.1"/>
    <property type="molecule type" value="Genomic_DNA"/>
</dbReference>
<gene>
    <name evidence="1" type="ORF">ACFS5J_07185</name>
</gene>
<dbReference type="Proteomes" id="UP001597534">
    <property type="component" value="Unassembled WGS sequence"/>
</dbReference>
<comment type="caution">
    <text evidence="1">The sequence shown here is derived from an EMBL/GenBank/DDBJ whole genome shotgun (WGS) entry which is preliminary data.</text>
</comment>
<sequence length="167" mass="19406">MNSKIKYGVFFILVLLFSSFSLHKFYVSVTQIDENVKKGRIEISSRIFIDDLEKALDKKNNKKLFLATTKELPEAKQLIQNYLADKMRVTINGKVQKLVFLGSEYEDDVLICYLKVDNSQKIATFEFFNAILTEIYSEQQNLVHTNINHNKKSFLLTNSERLANIEN</sequence>
<name>A0ABW5YM01_9FLAO</name>
<accession>A0ABW5YM01</accession>
<dbReference type="RefSeq" id="WP_379811398.1">
    <property type="nucleotide sequence ID" value="NZ_JBHUPC010000012.1"/>
</dbReference>
<dbReference type="InterPro" id="IPR046525">
    <property type="entry name" value="DUF6702"/>
</dbReference>
<reference evidence="2" key="1">
    <citation type="journal article" date="2019" name="Int. J. Syst. Evol. Microbiol.">
        <title>The Global Catalogue of Microorganisms (GCM) 10K type strain sequencing project: providing services to taxonomists for standard genome sequencing and annotation.</title>
        <authorList>
            <consortium name="The Broad Institute Genomics Platform"/>
            <consortium name="The Broad Institute Genome Sequencing Center for Infectious Disease"/>
            <person name="Wu L."/>
            <person name="Ma J."/>
        </authorList>
    </citation>
    <scope>NUCLEOTIDE SEQUENCE [LARGE SCALE GENOMIC DNA]</scope>
    <source>
        <strain evidence="2">KCTC 22671</strain>
    </source>
</reference>